<feature type="compositionally biased region" description="Polar residues" evidence="5">
    <location>
        <begin position="198"/>
        <end position="211"/>
    </location>
</feature>
<feature type="region of interest" description="Disordered" evidence="5">
    <location>
        <begin position="198"/>
        <end position="227"/>
    </location>
</feature>
<gene>
    <name evidence="7" type="ORF">MKZ38_005222</name>
</gene>
<feature type="domain" description="Brix" evidence="6">
    <location>
        <begin position="28"/>
        <end position="271"/>
    </location>
</feature>
<name>A0AAD5RKB5_9PEZI</name>
<dbReference type="AlphaFoldDB" id="A0AAD5RKB5"/>
<dbReference type="Pfam" id="PF04427">
    <property type="entry name" value="Brix"/>
    <property type="match status" value="1"/>
</dbReference>
<comment type="caution">
    <text evidence="7">The sequence shown here is derived from an EMBL/GenBank/DDBJ whole genome shotgun (WGS) entry which is preliminary data.</text>
</comment>
<dbReference type="GO" id="GO:0000027">
    <property type="term" value="P:ribosomal large subunit assembly"/>
    <property type="evidence" value="ECO:0007669"/>
    <property type="project" value="InterPro"/>
</dbReference>
<feature type="region of interest" description="Disordered" evidence="5">
    <location>
        <begin position="1"/>
        <end position="23"/>
    </location>
</feature>
<dbReference type="SMART" id="SM00879">
    <property type="entry name" value="Brix"/>
    <property type="match status" value="1"/>
</dbReference>
<dbReference type="PROSITE" id="PS50833">
    <property type="entry name" value="BRIX"/>
    <property type="match status" value="1"/>
</dbReference>
<dbReference type="GO" id="GO:0005730">
    <property type="term" value="C:nucleolus"/>
    <property type="evidence" value="ECO:0007669"/>
    <property type="project" value="UniProtKB-SubCell"/>
</dbReference>
<dbReference type="Proteomes" id="UP001201980">
    <property type="component" value="Unassembled WGS sequence"/>
</dbReference>
<sequence>MLRQVNPKTARGKRALAERDPKPVENPKTSLFLRYTSCSQVIQDCLSDLYSLRQPLSKRFTKKNSLHPFEDPSSLEFFSDKNDASLILFGSTSKKRPHTITFCRTFGGKMLDMLELHLDPSTFRQLKQFKGRKPPIGTRPMILFSGTAFESPVSDDYTMAKSMLLDFFRCEGGSSADSGKVDVEGLQYIVSITCDEPSSSARAESQPQNSDLGLPTTSASPAPKSPIRIRSYILRTKRSSAPGSKLPRVELEEMGPRLDFLPGRSRHPDGAMLKEALRKPKLSADEKSKKNVSTDTMGDKLGRIHLGRQDLTEMSIRKFKGLKRARDVAGGAEEGSGSDGEEAGKKRKI</sequence>
<evidence type="ECO:0000256" key="1">
    <source>
        <dbReference type="ARBA" id="ARBA00004604"/>
    </source>
</evidence>
<proteinExistence type="inferred from homology"/>
<protein>
    <recommendedName>
        <fullName evidence="4">Ribosome production factor 2 homolog</fullName>
    </recommendedName>
    <alternativeName>
        <fullName evidence="4">Ribosome biogenesis protein RPF2 homolog</fullName>
    </alternativeName>
</protein>
<dbReference type="InterPro" id="IPR039770">
    <property type="entry name" value="Rpf2"/>
</dbReference>
<organism evidence="7 8">
    <name type="scientific">Zalerion maritima</name>
    <dbReference type="NCBI Taxonomy" id="339359"/>
    <lineage>
        <taxon>Eukaryota</taxon>
        <taxon>Fungi</taxon>
        <taxon>Dikarya</taxon>
        <taxon>Ascomycota</taxon>
        <taxon>Pezizomycotina</taxon>
        <taxon>Sordariomycetes</taxon>
        <taxon>Lulworthiomycetidae</taxon>
        <taxon>Lulworthiales</taxon>
        <taxon>Lulworthiaceae</taxon>
        <taxon>Zalerion</taxon>
    </lineage>
</organism>
<evidence type="ECO:0000259" key="6">
    <source>
        <dbReference type="PROSITE" id="PS50833"/>
    </source>
</evidence>
<evidence type="ECO:0000313" key="7">
    <source>
        <dbReference type="EMBL" id="KAJ2896812.1"/>
    </source>
</evidence>
<evidence type="ECO:0000256" key="2">
    <source>
        <dbReference type="ARBA" id="ARBA00010782"/>
    </source>
</evidence>
<dbReference type="GO" id="GO:0000463">
    <property type="term" value="P:maturation of LSU-rRNA from tricistronic rRNA transcript (SSU-rRNA, 5.8S rRNA, LSU-rRNA)"/>
    <property type="evidence" value="ECO:0007669"/>
    <property type="project" value="TreeGrafter"/>
</dbReference>
<comment type="subcellular location">
    <subcellularLocation>
        <location evidence="1 4">Nucleus</location>
        <location evidence="1 4">Nucleolus</location>
    </subcellularLocation>
</comment>
<dbReference type="InterPro" id="IPR007109">
    <property type="entry name" value="Brix"/>
</dbReference>
<evidence type="ECO:0000256" key="4">
    <source>
        <dbReference type="RuleBase" id="RU367086"/>
    </source>
</evidence>
<dbReference type="EMBL" id="JAKWBI020000311">
    <property type="protein sequence ID" value="KAJ2896812.1"/>
    <property type="molecule type" value="Genomic_DNA"/>
</dbReference>
<reference evidence="7" key="1">
    <citation type="submission" date="2022-07" db="EMBL/GenBank/DDBJ databases">
        <title>Draft genome sequence of Zalerion maritima ATCC 34329, a (micro)plastics degrading marine fungus.</title>
        <authorList>
            <person name="Paco A."/>
            <person name="Goncalves M.F.M."/>
            <person name="Rocha-Santos T.A.P."/>
            <person name="Alves A."/>
        </authorList>
    </citation>
    <scope>NUCLEOTIDE SEQUENCE</scope>
    <source>
        <strain evidence="7">ATCC 34329</strain>
    </source>
</reference>
<keyword evidence="3 4" id="KW-0539">Nucleus</keyword>
<dbReference type="PANTHER" id="PTHR12728">
    <property type="entry name" value="BRIX DOMAIN CONTAINING PROTEIN"/>
    <property type="match status" value="1"/>
</dbReference>
<feature type="compositionally biased region" description="Low complexity" evidence="5">
    <location>
        <begin position="215"/>
        <end position="226"/>
    </location>
</feature>
<feature type="region of interest" description="Disordered" evidence="5">
    <location>
        <begin position="323"/>
        <end position="349"/>
    </location>
</feature>
<evidence type="ECO:0000256" key="3">
    <source>
        <dbReference type="ARBA" id="ARBA00023242"/>
    </source>
</evidence>
<keyword evidence="8" id="KW-1185">Reference proteome</keyword>
<evidence type="ECO:0000313" key="8">
    <source>
        <dbReference type="Proteomes" id="UP001201980"/>
    </source>
</evidence>
<evidence type="ECO:0000256" key="5">
    <source>
        <dbReference type="SAM" id="MobiDB-lite"/>
    </source>
</evidence>
<comment type="similarity">
    <text evidence="2 4">Belongs to the RPF2 family.</text>
</comment>
<dbReference type="PANTHER" id="PTHR12728:SF0">
    <property type="entry name" value="RIBOSOME PRODUCTION FACTOR 2 HOMOLOG"/>
    <property type="match status" value="1"/>
</dbReference>
<dbReference type="GO" id="GO:0019843">
    <property type="term" value="F:rRNA binding"/>
    <property type="evidence" value="ECO:0007669"/>
    <property type="project" value="UniProtKB-UniRule"/>
</dbReference>
<accession>A0AAD5RKB5</accession>